<evidence type="ECO:0000313" key="6">
    <source>
        <dbReference type="Proteomes" id="UP000694867"/>
    </source>
</evidence>
<feature type="compositionally biased region" description="Basic and acidic residues" evidence="2">
    <location>
        <begin position="425"/>
        <end position="446"/>
    </location>
</feature>
<dbReference type="InterPro" id="IPR036034">
    <property type="entry name" value="PDZ_sf"/>
</dbReference>
<dbReference type="RefSeq" id="XP_003746327.1">
    <property type="nucleotide sequence ID" value="XM_003746279.2"/>
</dbReference>
<dbReference type="Gene3D" id="1.10.150.50">
    <property type="entry name" value="Transcription Factor, Ets-1"/>
    <property type="match status" value="1"/>
</dbReference>
<dbReference type="PROSITE" id="PS51290">
    <property type="entry name" value="CRIC"/>
    <property type="match status" value="1"/>
</dbReference>
<feature type="compositionally biased region" description="Basic residues" evidence="2">
    <location>
        <begin position="475"/>
        <end position="494"/>
    </location>
</feature>
<accession>A0AAJ6QWM6</accession>
<feature type="compositionally biased region" description="Basic and acidic residues" evidence="2">
    <location>
        <begin position="522"/>
        <end position="533"/>
    </location>
</feature>
<dbReference type="PROSITE" id="PS50105">
    <property type="entry name" value="SAM_DOMAIN"/>
    <property type="match status" value="1"/>
</dbReference>
<dbReference type="SMART" id="SM00454">
    <property type="entry name" value="SAM"/>
    <property type="match status" value="1"/>
</dbReference>
<name>A0AAJ6QWM6_9ACAR</name>
<dbReference type="GO" id="GO:0016301">
    <property type="term" value="F:kinase activity"/>
    <property type="evidence" value="ECO:0007669"/>
    <property type="project" value="UniProtKB-KW"/>
</dbReference>
<proteinExistence type="inferred from homology"/>
<dbReference type="PANTHER" id="PTHR12844:SF42">
    <property type="entry name" value="CONNECTOR ENHANCER OF KSR PROTEIN CNK"/>
    <property type="match status" value="1"/>
</dbReference>
<feature type="domain" description="CRIC" evidence="5">
    <location>
        <begin position="82"/>
        <end position="172"/>
    </location>
</feature>
<dbReference type="PANTHER" id="PTHR12844">
    <property type="entry name" value="CONNECTOR ENCHANCER OF KINASE SUPPRESSOR OF RAS"/>
    <property type="match status" value="1"/>
</dbReference>
<evidence type="ECO:0000256" key="1">
    <source>
        <dbReference type="ARBA" id="ARBA00009498"/>
    </source>
</evidence>
<gene>
    <name evidence="7" type="primary">LOC100908742</name>
</gene>
<dbReference type="InterPro" id="IPR001660">
    <property type="entry name" value="SAM"/>
</dbReference>
<protein>
    <submittedName>
        <fullName evidence="7">Connector enhancer of kinase suppressor of ras 3</fullName>
    </submittedName>
</protein>
<dbReference type="Pfam" id="PF00536">
    <property type="entry name" value="SAM_1"/>
    <property type="match status" value="1"/>
</dbReference>
<keyword evidence="7" id="KW-0808">Transferase</keyword>
<keyword evidence="6" id="KW-1185">Reference proteome</keyword>
<dbReference type="SMART" id="SM00228">
    <property type="entry name" value="PDZ"/>
    <property type="match status" value="1"/>
</dbReference>
<dbReference type="SUPFAM" id="SSF50156">
    <property type="entry name" value="PDZ domain-like"/>
    <property type="match status" value="1"/>
</dbReference>
<organism evidence="6 7">
    <name type="scientific">Galendromus occidentalis</name>
    <name type="common">western predatory mite</name>
    <dbReference type="NCBI Taxonomy" id="34638"/>
    <lineage>
        <taxon>Eukaryota</taxon>
        <taxon>Metazoa</taxon>
        <taxon>Ecdysozoa</taxon>
        <taxon>Arthropoda</taxon>
        <taxon>Chelicerata</taxon>
        <taxon>Arachnida</taxon>
        <taxon>Acari</taxon>
        <taxon>Parasitiformes</taxon>
        <taxon>Mesostigmata</taxon>
        <taxon>Gamasina</taxon>
        <taxon>Phytoseioidea</taxon>
        <taxon>Phytoseiidae</taxon>
        <taxon>Typhlodrominae</taxon>
        <taxon>Galendromus</taxon>
    </lineage>
</organism>
<dbReference type="Proteomes" id="UP000694867">
    <property type="component" value="Unplaced"/>
</dbReference>
<dbReference type="InterPro" id="IPR017874">
    <property type="entry name" value="CRIC_domain"/>
</dbReference>
<feature type="region of interest" description="Disordered" evidence="2">
    <location>
        <begin position="418"/>
        <end position="551"/>
    </location>
</feature>
<dbReference type="Gene3D" id="2.30.42.10">
    <property type="match status" value="1"/>
</dbReference>
<dbReference type="InterPro" id="IPR013761">
    <property type="entry name" value="SAM/pointed_sf"/>
</dbReference>
<evidence type="ECO:0000259" key="3">
    <source>
        <dbReference type="PROSITE" id="PS50105"/>
    </source>
</evidence>
<dbReference type="KEGG" id="goe:100908742"/>
<dbReference type="AlphaFoldDB" id="A0AAJ6QWM6"/>
<dbReference type="SUPFAM" id="SSF47769">
    <property type="entry name" value="SAM/Pointed domain"/>
    <property type="match status" value="1"/>
</dbReference>
<dbReference type="InterPro" id="IPR001478">
    <property type="entry name" value="PDZ"/>
</dbReference>
<evidence type="ECO:0000259" key="4">
    <source>
        <dbReference type="PROSITE" id="PS50106"/>
    </source>
</evidence>
<evidence type="ECO:0000313" key="7">
    <source>
        <dbReference type="RefSeq" id="XP_003746327.1"/>
    </source>
</evidence>
<dbReference type="Pfam" id="PF10534">
    <property type="entry name" value="CRIC_ras_sig"/>
    <property type="match status" value="1"/>
</dbReference>
<comment type="similarity">
    <text evidence="1">Belongs to the CNKSR family.</text>
</comment>
<evidence type="ECO:0000259" key="5">
    <source>
        <dbReference type="PROSITE" id="PS51290"/>
    </source>
</evidence>
<sequence>MAYIDIGEWTPEHVAKWSRGVENWVTPYMHLFLEHKINGHRLLSLSWEDLTNIGITKLGHQETILEAVDNLHNLQYNLTTENLQSLAFRMGCHARSLHNAIQLQILRVPQPKNINTEILAASCELISSVKQFISWIDRPPFKGQEQYQKTRKTVLRLALELASTAQRDHFADNPLGLIKQKCLCLAEISDFVVQEYADSLITQPASIEVVSARKPRQEDDWGMQITTKFGGVHIVRSVRLKSPVQLCAKVEEGDEIVQINLQTILGWSVEHVLGILQNHITDVTLTLKKRPRHSNLFGQMLFLQPYKIPLNPVSKEKQQLTNTEDGGLPAVVEPEPTSPRILREIEADDDAFLPEPSISGESDSGQNLVLQLRSQVKPKRPILQRRATVTCASPTVSKPPVSFEDLVDNAEISRLGLAKPAKTMGSKDHVTRSISHDPSCRPKEQHQQQPPPPPAQHSQSPQQQQPPPSPPQPQAHHHHHQHHHHHHLHHHHHFVPIEPQESSKRLQLPMNATSESAPASAKEPKSEEEHRDANPPPSPNFPSPVKKSVTR</sequence>
<dbReference type="PROSITE" id="PS50106">
    <property type="entry name" value="PDZ"/>
    <property type="match status" value="1"/>
</dbReference>
<feature type="domain" description="SAM" evidence="3">
    <location>
        <begin position="9"/>
        <end position="74"/>
    </location>
</feature>
<reference evidence="7" key="1">
    <citation type="submission" date="2025-08" db="UniProtKB">
        <authorList>
            <consortium name="RefSeq"/>
        </authorList>
    </citation>
    <scope>IDENTIFICATION</scope>
</reference>
<feature type="domain" description="PDZ" evidence="4">
    <location>
        <begin position="209"/>
        <end position="291"/>
    </location>
</feature>
<dbReference type="GeneID" id="100908742"/>
<dbReference type="InterPro" id="IPR051566">
    <property type="entry name" value="CNKSR"/>
</dbReference>
<feature type="compositionally biased region" description="Pro residues" evidence="2">
    <location>
        <begin position="464"/>
        <end position="473"/>
    </location>
</feature>
<keyword evidence="7" id="KW-0418">Kinase</keyword>
<evidence type="ECO:0000256" key="2">
    <source>
        <dbReference type="SAM" id="MobiDB-lite"/>
    </source>
</evidence>